<dbReference type="AlphaFoldDB" id="G0WA70"/>
<organism evidence="1 2">
    <name type="scientific">Naumovozyma dairenensis (strain ATCC 10597 / BCRC 20456 / CBS 421 / NBRC 0211 / NRRL Y-12639)</name>
    <name type="common">Saccharomyces dairenensis</name>
    <dbReference type="NCBI Taxonomy" id="1071378"/>
    <lineage>
        <taxon>Eukaryota</taxon>
        <taxon>Fungi</taxon>
        <taxon>Dikarya</taxon>
        <taxon>Ascomycota</taxon>
        <taxon>Saccharomycotina</taxon>
        <taxon>Saccharomycetes</taxon>
        <taxon>Saccharomycetales</taxon>
        <taxon>Saccharomycetaceae</taxon>
        <taxon>Naumovozyma</taxon>
    </lineage>
</organism>
<protein>
    <submittedName>
        <fullName evidence="1">Uncharacterized protein</fullName>
    </submittedName>
</protein>
<gene>
    <name evidence="1" type="primary">NDAI0D03670</name>
    <name evidence="1" type="ordered locus">NDAI_0D03670</name>
</gene>
<proteinExistence type="predicted"/>
<keyword evidence="2" id="KW-1185">Reference proteome</keyword>
<dbReference type="RefSeq" id="XP_003669924.1">
    <property type="nucleotide sequence ID" value="XM_003669876.1"/>
</dbReference>
<dbReference type="HOGENOM" id="CLU_075120_0_0_1"/>
<evidence type="ECO:0000313" key="2">
    <source>
        <dbReference type="Proteomes" id="UP000000689"/>
    </source>
</evidence>
<evidence type="ECO:0000313" key="1">
    <source>
        <dbReference type="EMBL" id="CCD24681.1"/>
    </source>
</evidence>
<name>G0WA70_NAUDC</name>
<dbReference type="KEGG" id="ndi:NDAI_0D03670"/>
<dbReference type="GeneID" id="11495135"/>
<dbReference type="Proteomes" id="UP000000689">
    <property type="component" value="Chromosome 4"/>
</dbReference>
<dbReference type="EMBL" id="HE580270">
    <property type="protein sequence ID" value="CCD24681.1"/>
    <property type="molecule type" value="Genomic_DNA"/>
</dbReference>
<accession>G0WA70</accession>
<sequence length="329" mass="38332">MTRDQEDVGGKEVGTPFFSLQKSTTQQGIPLRRPFGKRNICQRWEVLKGLVSGSTNITQEANMLTDNDWIMDEPFTFGISNDYSLAVIYRDYIMKHYLVSPEYFVNHMGSDFPIDDIIREGNQHTLVVVGNRLEIQTAYLSCDIDEKGKHGLNDCPFFVPNVKDLLVSMERVQAIIYKSDNYKKLQEMPFSPFQKSHSFDFLPPSPYSGLPIQAIFFHCTELEAETYRELLVVYRNRVIRQHDPPTVERVMRLFLNPPYEIYVRPSFITGKDQESADEFSHQEHSSDVTCEERKTYQYYTALKGKNWLDMIKREKELEETFLDACGLRL</sequence>
<reference evidence="1 2" key="1">
    <citation type="journal article" date="2011" name="Proc. Natl. Acad. Sci. U.S.A.">
        <title>Evolutionary erosion of yeast sex chromosomes by mating-type switching accidents.</title>
        <authorList>
            <person name="Gordon J.L."/>
            <person name="Armisen D."/>
            <person name="Proux-Wera E."/>
            <person name="Oheigeartaigh S.S."/>
            <person name="Byrne K.P."/>
            <person name="Wolfe K.H."/>
        </authorList>
    </citation>
    <scope>NUCLEOTIDE SEQUENCE [LARGE SCALE GENOMIC DNA]</scope>
    <source>
        <strain evidence="2">ATCC 10597 / BCRC 20456 / CBS 421 / NBRC 0211 / NRRL Y-12639</strain>
    </source>
</reference>